<protein>
    <recommendedName>
        <fullName evidence="11">OPT family oligopeptide transporter</fullName>
    </recommendedName>
</protein>
<sequence length="767" mass="82906">MHGTSMSSPRYSALPGKTSGIELWDLSRSAAYAEEEEEEEENGDENNFEIQSDGADALDGDTIVPEGGEVQEDKFSPFQDMHHDQNPIFTFRALLVGCLCGALVNASNIYLGLKAGWTTSANIFGSIVGFAVLRSWTKYTGDSNFGPHENNIVQTAATAAGGLSNVFVSAIPALYQLELLSVPAKDFFRIVTLTAVGGYFGLLSIAPLRNFFLVQVARELNLIFPSSSATATTIRSMHQAASGASMARQKLAALLYAFVFAVFLRIASQYAIGILWDWHVFTWLVESGFFVELAMSMESWRWFVEWTPAFIGSGMLVGINVAISFTAGSVIAWGVIGPYLVSHGMAFGEPASTNPKWSNLMSYSSLSKNFATASNPSPRYWLLWPGVITMAAVALTELACQWRVFWIISRDFTKAISGKVLSLRQSNYRYTPLTEKEEDDVVNSKDSIRLWMWLPGLIVIIIVACPALKFQFGMGVSESLLALLLAFVLSLMAIQATGATDTTPLSVLSKVSQVTLSSTTGHHIIQNSQRLNLLGGALTNIGASQACDLMGDFRVGYLLGTSSRLQYTTQLIGTLFATFFAPSIFLMFATAYPCILSAENNLSDSNSNSNSNNTAAASNTCEFASPSIAAWRAVAVAATEPILPIPYSSLVFSLIMAVIGVLMVILRHNVWVGRWEWLRAYHPNLMILAMAFTLPSPQYGIAMFIGALVAAAWTWKSPSGFEAFGYAVAAGFMAGEGIGGTINAMLSVLGFGGERLGTRVGCPAGRC</sequence>
<keyword evidence="3" id="KW-0813">Transport</keyword>
<dbReference type="AlphaFoldDB" id="C1GA63"/>
<dbReference type="STRING" id="502780.C1GA63"/>
<evidence type="ECO:0000256" key="6">
    <source>
        <dbReference type="ARBA" id="ARBA00023136"/>
    </source>
</evidence>
<name>C1GA63_PARBD</name>
<accession>C1GA63</accession>
<dbReference type="PANTHER" id="PTHR31645:SF3">
    <property type="entry name" value="OLIGOPEPTIDE TRANSPORTER"/>
    <property type="match status" value="1"/>
</dbReference>
<feature type="transmembrane region" description="Helical" evidence="8">
    <location>
        <begin position="381"/>
        <end position="400"/>
    </location>
</feature>
<dbReference type="EMBL" id="KN275960">
    <property type="protein sequence ID" value="EEH48065.1"/>
    <property type="molecule type" value="Genomic_DNA"/>
</dbReference>
<comment type="similarity">
    <text evidence="2">Belongs to the oligopeptide OPT transporter family.</text>
</comment>
<comment type="subcellular location">
    <subcellularLocation>
        <location evidence="1">Membrane</location>
        <topology evidence="1">Multi-pass membrane protein</topology>
    </subcellularLocation>
</comment>
<keyword evidence="10" id="KW-1185">Reference proteome</keyword>
<dbReference type="OMA" id="NWNAVGI"/>
<dbReference type="Proteomes" id="UP000001628">
    <property type="component" value="Unassembled WGS sequence"/>
</dbReference>
<reference evidence="9 10" key="1">
    <citation type="journal article" date="2011" name="PLoS Genet.">
        <title>Comparative genomic analysis of human fungal pathogens causing paracoccidioidomycosis.</title>
        <authorList>
            <person name="Desjardins C.A."/>
            <person name="Champion M.D."/>
            <person name="Holder J.W."/>
            <person name="Muszewska A."/>
            <person name="Goldberg J."/>
            <person name="Bailao A.M."/>
            <person name="Brigido M.M."/>
            <person name="Ferreira M.E."/>
            <person name="Garcia A.M."/>
            <person name="Grynberg M."/>
            <person name="Gujja S."/>
            <person name="Heiman D.I."/>
            <person name="Henn M.R."/>
            <person name="Kodira C.D."/>
            <person name="Leon-Narvaez H."/>
            <person name="Longo L.V."/>
            <person name="Ma L.J."/>
            <person name="Malavazi I."/>
            <person name="Matsuo A.L."/>
            <person name="Morais F.V."/>
            <person name="Pereira M."/>
            <person name="Rodriguez-Brito S."/>
            <person name="Sakthikumar S."/>
            <person name="Salem-Izacc S.M."/>
            <person name="Sykes S.M."/>
            <person name="Teixeira M.M."/>
            <person name="Vallejo M.C."/>
            <person name="Walter M.E."/>
            <person name="Yandava C."/>
            <person name="Young S."/>
            <person name="Zeng Q."/>
            <person name="Zucker J."/>
            <person name="Felipe M.S."/>
            <person name="Goldman G.H."/>
            <person name="Haas B.J."/>
            <person name="McEwen J.G."/>
            <person name="Nino-Vega G."/>
            <person name="Puccia R."/>
            <person name="San-Blas G."/>
            <person name="Soares C.M."/>
            <person name="Birren B.W."/>
            <person name="Cuomo C.A."/>
        </authorList>
    </citation>
    <scope>NUCLEOTIDE SEQUENCE [LARGE SCALE GENOMIC DNA]</scope>
    <source>
        <strain evidence="9 10">Pb18</strain>
    </source>
</reference>
<gene>
    <name evidence="9" type="ORF">PADG_04149</name>
</gene>
<dbReference type="HOGENOM" id="CLU_010539_1_0_1"/>
<feature type="compositionally biased region" description="Acidic residues" evidence="7">
    <location>
        <begin position="33"/>
        <end position="47"/>
    </location>
</feature>
<dbReference type="GO" id="GO:0000329">
    <property type="term" value="C:fungal-type vacuole membrane"/>
    <property type="evidence" value="ECO:0007669"/>
    <property type="project" value="TreeGrafter"/>
</dbReference>
<feature type="region of interest" description="Disordered" evidence="7">
    <location>
        <begin position="28"/>
        <end position="68"/>
    </location>
</feature>
<feature type="transmembrane region" description="Helical" evidence="8">
    <location>
        <begin position="309"/>
        <end position="336"/>
    </location>
</feature>
<dbReference type="PANTHER" id="PTHR31645">
    <property type="entry name" value="OLIGOPEPTIDE TRANSPORTER YGL114W-RELATED"/>
    <property type="match status" value="1"/>
</dbReference>
<dbReference type="GeneID" id="22583333"/>
<dbReference type="VEuPathDB" id="FungiDB:PADG_04149"/>
<feature type="transmembrane region" description="Helical" evidence="8">
    <location>
        <begin position="278"/>
        <end position="297"/>
    </location>
</feature>
<evidence type="ECO:0000256" key="7">
    <source>
        <dbReference type="SAM" id="MobiDB-lite"/>
    </source>
</evidence>
<dbReference type="InterPro" id="IPR045035">
    <property type="entry name" value="YSL-like"/>
</dbReference>
<evidence type="ECO:0000256" key="3">
    <source>
        <dbReference type="ARBA" id="ARBA00022448"/>
    </source>
</evidence>
<feature type="transmembrane region" description="Helical" evidence="8">
    <location>
        <begin position="687"/>
        <end position="713"/>
    </location>
</feature>
<feature type="transmembrane region" description="Helical" evidence="8">
    <location>
        <begin position="187"/>
        <end position="208"/>
    </location>
</feature>
<evidence type="ECO:0000256" key="2">
    <source>
        <dbReference type="ARBA" id="ARBA00008807"/>
    </source>
</evidence>
<keyword evidence="4 8" id="KW-0812">Transmembrane</keyword>
<feature type="transmembrane region" description="Helical" evidence="8">
    <location>
        <begin position="450"/>
        <end position="474"/>
    </location>
</feature>
<dbReference type="RefSeq" id="XP_010759744.1">
    <property type="nucleotide sequence ID" value="XM_010761442.1"/>
</dbReference>
<evidence type="ECO:0000256" key="4">
    <source>
        <dbReference type="ARBA" id="ARBA00022692"/>
    </source>
</evidence>
<dbReference type="Pfam" id="PF03169">
    <property type="entry name" value="OPT"/>
    <property type="match status" value="1"/>
</dbReference>
<dbReference type="InParanoid" id="C1GA63"/>
<feature type="transmembrane region" description="Helical" evidence="8">
    <location>
        <begin position="571"/>
        <end position="592"/>
    </location>
</feature>
<feature type="transmembrane region" description="Helical" evidence="8">
    <location>
        <begin position="117"/>
        <end position="136"/>
    </location>
</feature>
<feature type="transmembrane region" description="Helical" evidence="8">
    <location>
        <begin position="156"/>
        <end position="175"/>
    </location>
</feature>
<dbReference type="NCBIfam" id="TIGR00728">
    <property type="entry name" value="OPT_sfam"/>
    <property type="match status" value="1"/>
</dbReference>
<evidence type="ECO:0000313" key="9">
    <source>
        <dbReference type="EMBL" id="EEH48065.1"/>
    </source>
</evidence>
<keyword evidence="5 8" id="KW-1133">Transmembrane helix</keyword>
<evidence type="ECO:0000256" key="5">
    <source>
        <dbReference type="ARBA" id="ARBA00022989"/>
    </source>
</evidence>
<dbReference type="GO" id="GO:0035673">
    <property type="term" value="F:oligopeptide transmembrane transporter activity"/>
    <property type="evidence" value="ECO:0007669"/>
    <property type="project" value="InterPro"/>
</dbReference>
<evidence type="ECO:0000256" key="8">
    <source>
        <dbReference type="SAM" id="Phobius"/>
    </source>
</evidence>
<keyword evidence="6 8" id="KW-0472">Membrane</keyword>
<dbReference type="InterPro" id="IPR004813">
    <property type="entry name" value="OPT"/>
</dbReference>
<evidence type="ECO:0000313" key="10">
    <source>
        <dbReference type="Proteomes" id="UP000001628"/>
    </source>
</evidence>
<dbReference type="eggNOG" id="ENOG502QUDW">
    <property type="taxonomic scope" value="Eukaryota"/>
</dbReference>
<feature type="transmembrane region" description="Helical" evidence="8">
    <location>
        <begin position="89"/>
        <end position="111"/>
    </location>
</feature>
<feature type="transmembrane region" description="Helical" evidence="8">
    <location>
        <begin position="480"/>
        <end position="500"/>
    </location>
</feature>
<feature type="transmembrane region" description="Helical" evidence="8">
    <location>
        <begin position="725"/>
        <end position="749"/>
    </location>
</feature>
<feature type="transmembrane region" description="Helical" evidence="8">
    <location>
        <begin position="645"/>
        <end position="666"/>
    </location>
</feature>
<feature type="transmembrane region" description="Helical" evidence="8">
    <location>
        <begin position="251"/>
        <end position="272"/>
    </location>
</feature>
<organism evidence="9 10">
    <name type="scientific">Paracoccidioides brasiliensis (strain Pb18)</name>
    <dbReference type="NCBI Taxonomy" id="502780"/>
    <lineage>
        <taxon>Eukaryota</taxon>
        <taxon>Fungi</taxon>
        <taxon>Dikarya</taxon>
        <taxon>Ascomycota</taxon>
        <taxon>Pezizomycotina</taxon>
        <taxon>Eurotiomycetes</taxon>
        <taxon>Eurotiomycetidae</taxon>
        <taxon>Onygenales</taxon>
        <taxon>Ajellomycetaceae</taxon>
        <taxon>Paracoccidioides</taxon>
    </lineage>
</organism>
<evidence type="ECO:0000256" key="1">
    <source>
        <dbReference type="ARBA" id="ARBA00004141"/>
    </source>
</evidence>
<dbReference type="OrthoDB" id="77405at2759"/>
<proteinExistence type="inferred from homology"/>
<evidence type="ECO:0008006" key="11">
    <source>
        <dbReference type="Google" id="ProtNLM"/>
    </source>
</evidence>
<dbReference type="KEGG" id="pbn:PADG_04149"/>